<accession>A0A2W2EDI3</accession>
<name>A0A2W2EDI3_9ACTN</name>
<evidence type="ECO:0000313" key="4">
    <source>
        <dbReference type="EMBL" id="PZG15035.1"/>
    </source>
</evidence>
<proteinExistence type="inferred from homology"/>
<dbReference type="EMBL" id="POUD01000114">
    <property type="protein sequence ID" value="PZG15035.1"/>
    <property type="molecule type" value="Genomic_DNA"/>
</dbReference>
<dbReference type="InterPro" id="IPR036291">
    <property type="entry name" value="NAD(P)-bd_dom_sf"/>
</dbReference>
<keyword evidence="5" id="KW-1185">Reference proteome</keyword>
<dbReference type="PANTHER" id="PTHR43976:SF16">
    <property type="entry name" value="SHORT-CHAIN DEHYDROGENASE_REDUCTASE FAMILY PROTEIN"/>
    <property type="match status" value="1"/>
</dbReference>
<dbReference type="InterPro" id="IPR051911">
    <property type="entry name" value="SDR_oxidoreductase"/>
</dbReference>
<dbReference type="InterPro" id="IPR002347">
    <property type="entry name" value="SDR_fam"/>
</dbReference>
<organism evidence="4 5">
    <name type="scientific">Nonomuraea aridisoli</name>
    <dbReference type="NCBI Taxonomy" id="2070368"/>
    <lineage>
        <taxon>Bacteria</taxon>
        <taxon>Bacillati</taxon>
        <taxon>Actinomycetota</taxon>
        <taxon>Actinomycetes</taxon>
        <taxon>Streptosporangiales</taxon>
        <taxon>Streptosporangiaceae</taxon>
        <taxon>Nonomuraea</taxon>
    </lineage>
</organism>
<dbReference type="RefSeq" id="WP_111181458.1">
    <property type="nucleotide sequence ID" value="NZ_POUD01000114.1"/>
</dbReference>
<dbReference type="AlphaFoldDB" id="A0A2W2EDI3"/>
<protein>
    <submittedName>
        <fullName evidence="4">Short-chain dehydrogenase/reductase</fullName>
    </submittedName>
</protein>
<dbReference type="PRINTS" id="PR00081">
    <property type="entry name" value="GDHRDH"/>
</dbReference>
<dbReference type="Gene3D" id="3.40.50.720">
    <property type="entry name" value="NAD(P)-binding Rossmann-like Domain"/>
    <property type="match status" value="1"/>
</dbReference>
<comment type="similarity">
    <text evidence="1 3">Belongs to the short-chain dehydrogenases/reductases (SDR) family.</text>
</comment>
<evidence type="ECO:0000256" key="2">
    <source>
        <dbReference type="ARBA" id="ARBA00023002"/>
    </source>
</evidence>
<evidence type="ECO:0000313" key="5">
    <source>
        <dbReference type="Proteomes" id="UP000249304"/>
    </source>
</evidence>
<dbReference type="NCBIfam" id="NF005065">
    <property type="entry name" value="PRK06482.1"/>
    <property type="match status" value="1"/>
</dbReference>
<dbReference type="Pfam" id="PF00106">
    <property type="entry name" value="adh_short"/>
    <property type="match status" value="1"/>
</dbReference>
<evidence type="ECO:0000256" key="1">
    <source>
        <dbReference type="ARBA" id="ARBA00006484"/>
    </source>
</evidence>
<gene>
    <name evidence="4" type="ORF">C1J01_25220</name>
</gene>
<dbReference type="SUPFAM" id="SSF51735">
    <property type="entry name" value="NAD(P)-binding Rossmann-fold domains"/>
    <property type="match status" value="1"/>
</dbReference>
<sequence>MATTWFITGTSRGFGRELAEQVLARGDRVAATARRPEQLDDLAEPYGDRLWRRALDVTDTARLREVVDAAFAELGRIDVVVSNAGYGIMGAAEEHTDAEVESLVATNLTASIHLARAVTPHLRAQGGGRIVQVSSMGAHIAFPGFSLYHASKWGIEGFFAAFAPEVEPFGIRTVLVEPGMIANTFYDAVQTTDPLPAYADRSDIARGDVDPADLIGDQTKVVAAMIEAALAAEPPRRLLLGSDAYALVRTALADRLAEVEAQKDLAPRTDAAHA</sequence>
<dbReference type="GO" id="GO:0016491">
    <property type="term" value="F:oxidoreductase activity"/>
    <property type="evidence" value="ECO:0007669"/>
    <property type="project" value="UniProtKB-KW"/>
</dbReference>
<keyword evidence="2" id="KW-0560">Oxidoreductase</keyword>
<dbReference type="PRINTS" id="PR00080">
    <property type="entry name" value="SDRFAMILY"/>
</dbReference>
<reference evidence="4 5" key="1">
    <citation type="submission" date="2018-01" db="EMBL/GenBank/DDBJ databases">
        <title>Draft genome sequence of Nonomuraea sp. KC333.</title>
        <authorList>
            <person name="Sahin N."/>
            <person name="Saygin H."/>
            <person name="Ay H."/>
        </authorList>
    </citation>
    <scope>NUCLEOTIDE SEQUENCE [LARGE SCALE GENOMIC DNA]</scope>
    <source>
        <strain evidence="4 5">KC333</strain>
    </source>
</reference>
<dbReference type="PANTHER" id="PTHR43976">
    <property type="entry name" value="SHORT CHAIN DEHYDROGENASE"/>
    <property type="match status" value="1"/>
</dbReference>
<evidence type="ECO:0000256" key="3">
    <source>
        <dbReference type="RuleBase" id="RU000363"/>
    </source>
</evidence>
<comment type="caution">
    <text evidence="4">The sequence shown here is derived from an EMBL/GenBank/DDBJ whole genome shotgun (WGS) entry which is preliminary data.</text>
</comment>
<dbReference type="Proteomes" id="UP000249304">
    <property type="component" value="Unassembled WGS sequence"/>
</dbReference>
<dbReference type="OrthoDB" id="3178062at2"/>